<dbReference type="InterPro" id="IPR006260">
    <property type="entry name" value="TonB/TolA_C"/>
</dbReference>
<gene>
    <name evidence="7" type="primary">tolA</name>
    <name evidence="7" type="ORF">D0544_03395</name>
</gene>
<name>A0A3P3VP96_9GAMM</name>
<dbReference type="Gene3D" id="3.30.1150.10">
    <property type="match status" value="1"/>
</dbReference>
<dbReference type="GO" id="GO:0019534">
    <property type="term" value="F:toxin transmembrane transporter activity"/>
    <property type="evidence" value="ECO:0007669"/>
    <property type="project" value="InterPro"/>
</dbReference>
<feature type="compositionally biased region" description="Basic and acidic residues" evidence="5">
    <location>
        <begin position="96"/>
        <end position="139"/>
    </location>
</feature>
<protein>
    <submittedName>
        <fullName evidence="7">Cell envelope integrity protein TolA</fullName>
    </submittedName>
</protein>
<dbReference type="AlphaFoldDB" id="A0A3P3VP96"/>
<dbReference type="GO" id="GO:0031992">
    <property type="term" value="F:energy transducer activity"/>
    <property type="evidence" value="ECO:0007669"/>
    <property type="project" value="TreeGrafter"/>
</dbReference>
<comment type="subcellular location">
    <subcellularLocation>
        <location evidence="1">Membrane</location>
        <topology evidence="1">Single-pass membrane protein</topology>
    </subcellularLocation>
</comment>
<dbReference type="Pfam" id="PF13103">
    <property type="entry name" value="TonB_2"/>
    <property type="match status" value="1"/>
</dbReference>
<evidence type="ECO:0000256" key="2">
    <source>
        <dbReference type="ARBA" id="ARBA00022692"/>
    </source>
</evidence>
<reference evidence="7 8" key="1">
    <citation type="submission" date="2018-08" db="EMBL/GenBank/DDBJ databases">
        <authorList>
            <person name="Khan S.A."/>
        </authorList>
    </citation>
    <scope>NUCLEOTIDE SEQUENCE [LARGE SCALE GENOMIC DNA]</scope>
    <source>
        <strain evidence="7 8">GTF-13</strain>
    </source>
</reference>
<organism evidence="7 8">
    <name type="scientific">Aestuariirhabdus litorea</name>
    <dbReference type="NCBI Taxonomy" id="2528527"/>
    <lineage>
        <taxon>Bacteria</taxon>
        <taxon>Pseudomonadati</taxon>
        <taxon>Pseudomonadota</taxon>
        <taxon>Gammaproteobacteria</taxon>
        <taxon>Oceanospirillales</taxon>
        <taxon>Aestuariirhabdaceae</taxon>
        <taxon>Aestuariirhabdus</taxon>
    </lineage>
</organism>
<keyword evidence="3 6" id="KW-1133">Transmembrane helix</keyword>
<dbReference type="InterPro" id="IPR014161">
    <property type="entry name" value="Tol-Pal_TolA"/>
</dbReference>
<keyword evidence="2 6" id="KW-0812">Transmembrane</keyword>
<dbReference type="SUPFAM" id="SSF74653">
    <property type="entry name" value="TolA/TonB C-terminal domain"/>
    <property type="match status" value="1"/>
</dbReference>
<dbReference type="EMBL" id="QWEZ01000001">
    <property type="protein sequence ID" value="RRJ84177.1"/>
    <property type="molecule type" value="Genomic_DNA"/>
</dbReference>
<dbReference type="GO" id="GO:0043213">
    <property type="term" value="P:bacteriocin transport"/>
    <property type="evidence" value="ECO:0007669"/>
    <property type="project" value="InterPro"/>
</dbReference>
<proteinExistence type="predicted"/>
<dbReference type="PANTHER" id="PTHR33446:SF2">
    <property type="entry name" value="PROTEIN TONB"/>
    <property type="match status" value="1"/>
</dbReference>
<comment type="caution">
    <text evidence="7">The sequence shown here is derived from an EMBL/GenBank/DDBJ whole genome shotgun (WGS) entry which is preliminary data.</text>
</comment>
<evidence type="ECO:0000313" key="8">
    <source>
        <dbReference type="Proteomes" id="UP000280792"/>
    </source>
</evidence>
<evidence type="ECO:0000256" key="6">
    <source>
        <dbReference type="SAM" id="Phobius"/>
    </source>
</evidence>
<sequence>MPRSSDGAVVELSSRRLAVIRLPNGYALPIVLALLLHLLAGSALLVAWPASETARLKPVPTHVKATLVELKPKAKPAPQKKAAPPPPRKTPAPSKPKVDKAAEQKKKEVALKKKREADARKKAEAERKAKQKREAERLAREKREAELLKQQQLQQQEQERQQREQELAALLESEKAFEQAQQQAATDLELAMGYADLIRQQVIPHWSRPPSARNGMVAVLQISLVPTGEVVDVNVVKGSGDKAFDESTLRAVRRAGRFPELQQLEPRVFEKYFRKLRIEFKPEDLIR</sequence>
<feature type="compositionally biased region" description="Pro residues" evidence="5">
    <location>
        <begin position="83"/>
        <end position="94"/>
    </location>
</feature>
<dbReference type="NCBIfam" id="TIGR02794">
    <property type="entry name" value="tolA_full"/>
    <property type="match status" value="1"/>
</dbReference>
<accession>A0A3P3VP96</accession>
<evidence type="ECO:0000256" key="3">
    <source>
        <dbReference type="ARBA" id="ARBA00022989"/>
    </source>
</evidence>
<keyword evidence="8" id="KW-1185">Reference proteome</keyword>
<evidence type="ECO:0000256" key="5">
    <source>
        <dbReference type="SAM" id="MobiDB-lite"/>
    </source>
</evidence>
<feature type="transmembrane region" description="Helical" evidence="6">
    <location>
        <begin position="26"/>
        <end position="48"/>
    </location>
</feature>
<evidence type="ECO:0000256" key="4">
    <source>
        <dbReference type="ARBA" id="ARBA00023136"/>
    </source>
</evidence>
<dbReference type="GO" id="GO:0098797">
    <property type="term" value="C:plasma membrane protein complex"/>
    <property type="evidence" value="ECO:0007669"/>
    <property type="project" value="TreeGrafter"/>
</dbReference>
<dbReference type="InterPro" id="IPR051045">
    <property type="entry name" value="TonB-dependent_transducer"/>
</dbReference>
<dbReference type="PANTHER" id="PTHR33446">
    <property type="entry name" value="PROTEIN TONB-RELATED"/>
    <property type="match status" value="1"/>
</dbReference>
<dbReference type="Proteomes" id="UP000280792">
    <property type="component" value="Unassembled WGS sequence"/>
</dbReference>
<dbReference type="NCBIfam" id="TIGR01352">
    <property type="entry name" value="tonB_Cterm"/>
    <property type="match status" value="1"/>
</dbReference>
<evidence type="ECO:0000256" key="1">
    <source>
        <dbReference type="ARBA" id="ARBA00004167"/>
    </source>
</evidence>
<evidence type="ECO:0000313" key="7">
    <source>
        <dbReference type="EMBL" id="RRJ84177.1"/>
    </source>
</evidence>
<keyword evidence="4 6" id="KW-0472">Membrane</keyword>
<reference evidence="7 8" key="2">
    <citation type="submission" date="2018-12" db="EMBL/GenBank/DDBJ databases">
        <title>Simiduia agarivorans gen. nov., sp. nov., a marine, agarolytic bacterium isolated from shallow coastal water from Keelung, Taiwan.</title>
        <authorList>
            <person name="Shieh W.Y."/>
        </authorList>
    </citation>
    <scope>NUCLEOTIDE SEQUENCE [LARGE SCALE GENOMIC DNA]</scope>
    <source>
        <strain evidence="7 8">GTF-13</strain>
    </source>
</reference>
<feature type="region of interest" description="Disordered" evidence="5">
    <location>
        <begin position="68"/>
        <end position="139"/>
    </location>
</feature>